<dbReference type="AlphaFoldDB" id="A0A5Q0H1U5"/>
<dbReference type="Proteomes" id="UP000325787">
    <property type="component" value="Chromosome"/>
</dbReference>
<organism evidence="1 2">
    <name type="scientific">Saccharothrix syringae</name>
    <name type="common">Nocardiopsis syringae</name>
    <dbReference type="NCBI Taxonomy" id="103733"/>
    <lineage>
        <taxon>Bacteria</taxon>
        <taxon>Bacillati</taxon>
        <taxon>Actinomycetota</taxon>
        <taxon>Actinomycetes</taxon>
        <taxon>Pseudonocardiales</taxon>
        <taxon>Pseudonocardiaceae</taxon>
        <taxon>Saccharothrix</taxon>
    </lineage>
</organism>
<dbReference type="RefSeq" id="WP_084716204.1">
    <property type="nucleotide sequence ID" value="NZ_CP034550.1"/>
</dbReference>
<name>A0A5Q0H1U5_SACSY</name>
<accession>A0A5Q0H1U5</accession>
<evidence type="ECO:0000313" key="2">
    <source>
        <dbReference type="Proteomes" id="UP000325787"/>
    </source>
</evidence>
<proteinExistence type="predicted"/>
<gene>
    <name evidence="1" type="ORF">EKG83_22135</name>
</gene>
<sequence length="167" mass="18361">MAEPQRVPPVNLVAGPGSRKAVRPGDVFTLRLVDGRHLFGRVVAADLPRERAPMPGANLVHLHAAVSDRPEPDLSALRPDALLVPPLFINRLPWSKGYFRTVAHHDLRPADLLDRYCFRDTTGRHLDREGRPTTHAEPCGTWGLAGYLTVDREVGRALGLPVAGHAR</sequence>
<evidence type="ECO:0000313" key="1">
    <source>
        <dbReference type="EMBL" id="QFZ19770.1"/>
    </source>
</evidence>
<dbReference type="Pfam" id="PF15428">
    <property type="entry name" value="Imm26"/>
    <property type="match status" value="1"/>
</dbReference>
<dbReference type="OrthoDB" id="9182826at2"/>
<dbReference type="KEGG" id="ssyi:EKG83_22135"/>
<keyword evidence="2" id="KW-1185">Reference proteome</keyword>
<dbReference type="InterPro" id="IPR029278">
    <property type="entry name" value="Imm26"/>
</dbReference>
<reference evidence="2" key="1">
    <citation type="journal article" date="2021" name="Curr. Microbiol.">
        <title>Complete genome of nocamycin-producing strain Saccharothrix syringae NRRL B-16468 reveals the biosynthetic potential for secondary metabolites.</title>
        <authorList>
            <person name="Mo X."/>
            <person name="Yang S."/>
        </authorList>
    </citation>
    <scope>NUCLEOTIDE SEQUENCE [LARGE SCALE GENOMIC DNA]</scope>
    <source>
        <strain evidence="2">ATCC 51364 / DSM 43886 / JCM 6844 / KCTC 9398 / NBRC 14523 / NRRL B-16468 / INA 2240</strain>
    </source>
</reference>
<protein>
    <submittedName>
        <fullName evidence="1">Uncharacterized protein</fullName>
    </submittedName>
</protein>
<dbReference type="EMBL" id="CP034550">
    <property type="protein sequence ID" value="QFZ19770.1"/>
    <property type="molecule type" value="Genomic_DNA"/>
</dbReference>